<name>F9GD86_FUSOF</name>
<proteinExistence type="predicted"/>
<sequence>MSFKSYFFSNIK</sequence>
<protein>
    <submittedName>
        <fullName evidence="1">Uncharacterized protein</fullName>
    </submittedName>
</protein>
<comment type="caution">
    <text evidence="1">The sequence shown here is derived from an EMBL/GenBank/DDBJ whole genome shotgun (WGS) entry which is preliminary data.</text>
</comment>
<reference evidence="1" key="1">
    <citation type="journal article" date="2012" name="Mol. Plant Microbe Interact.">
        <title>A highly conserved effector in Fusarium oxysporum is required for full virulence on Arabidopsis.</title>
        <authorList>
            <person name="Thatcher L.F."/>
            <person name="Gardiner D.M."/>
            <person name="Kazan K."/>
            <person name="Manners J."/>
        </authorList>
    </citation>
    <scope>NUCLEOTIDE SEQUENCE [LARGE SCALE GENOMIC DNA]</scope>
    <source>
        <strain evidence="1">Fo5176</strain>
    </source>
</reference>
<evidence type="ECO:0000313" key="1">
    <source>
        <dbReference type="EMBL" id="EGU72866.1"/>
    </source>
</evidence>
<organism evidence="1">
    <name type="scientific">Fusarium oxysporum (strain Fo5176)</name>
    <name type="common">Fusarium vascular wilt</name>
    <dbReference type="NCBI Taxonomy" id="660025"/>
    <lineage>
        <taxon>Eukaryota</taxon>
        <taxon>Fungi</taxon>
        <taxon>Dikarya</taxon>
        <taxon>Ascomycota</taxon>
        <taxon>Pezizomycotina</taxon>
        <taxon>Sordariomycetes</taxon>
        <taxon>Hypocreomycetidae</taxon>
        <taxon>Hypocreales</taxon>
        <taxon>Nectriaceae</taxon>
        <taxon>Fusarium</taxon>
        <taxon>Fusarium oxysporum species complex</taxon>
    </lineage>
</organism>
<dbReference type="EMBL" id="AFQF01005378">
    <property type="protein sequence ID" value="EGU72866.1"/>
    <property type="molecule type" value="Genomic_DNA"/>
</dbReference>
<gene>
    <name evidence="1" type="ORF">FOXB_16620</name>
</gene>
<accession>F9GD86</accession>